<sequence length="75" mass="8428">MRKTEGKGPGRVAQDRGRAHQGCAARLPITFEFGRQTESSQQVEIRARVNGLLEQRLRTEGSMVKAGQVLFRMDQ</sequence>
<dbReference type="EMBL" id="QKWJ01000037">
    <property type="protein sequence ID" value="RDK07661.1"/>
    <property type="molecule type" value="Genomic_DNA"/>
</dbReference>
<evidence type="ECO:0000256" key="1">
    <source>
        <dbReference type="SAM" id="MobiDB-lite"/>
    </source>
</evidence>
<evidence type="ECO:0000259" key="2">
    <source>
        <dbReference type="Pfam" id="PF25917"/>
    </source>
</evidence>
<feature type="compositionally biased region" description="Basic and acidic residues" evidence="1">
    <location>
        <begin position="1"/>
        <end position="18"/>
    </location>
</feature>
<keyword evidence="4" id="KW-1185">Reference proteome</keyword>
<evidence type="ECO:0000313" key="3">
    <source>
        <dbReference type="EMBL" id="RDK07661.1"/>
    </source>
</evidence>
<dbReference type="AlphaFoldDB" id="A0A370NQ15"/>
<reference evidence="4" key="1">
    <citation type="submission" date="2018-06" db="EMBL/GenBank/DDBJ databases">
        <authorList>
            <person name="Feng T."/>
            <person name="Jeon C.O."/>
        </authorList>
    </citation>
    <scope>NUCLEOTIDE SEQUENCE [LARGE SCALE GENOMIC DNA]</scope>
    <source>
        <strain evidence="4">S23</strain>
    </source>
</reference>
<dbReference type="Gene3D" id="2.40.50.100">
    <property type="match status" value="1"/>
</dbReference>
<proteinExistence type="predicted"/>
<dbReference type="SUPFAM" id="SSF111369">
    <property type="entry name" value="HlyD-like secretion proteins"/>
    <property type="match status" value="1"/>
</dbReference>
<dbReference type="InterPro" id="IPR058625">
    <property type="entry name" value="MdtA-like_BSH"/>
</dbReference>
<dbReference type="Pfam" id="PF25917">
    <property type="entry name" value="BSH_RND"/>
    <property type="match status" value="1"/>
</dbReference>
<name>A0A370NQ15_9BURK</name>
<feature type="region of interest" description="Disordered" evidence="1">
    <location>
        <begin position="1"/>
        <end position="21"/>
    </location>
</feature>
<organism evidence="3 4">
    <name type="scientific">Cupriavidus lacunae</name>
    <dbReference type="NCBI Taxonomy" id="2666307"/>
    <lineage>
        <taxon>Bacteria</taxon>
        <taxon>Pseudomonadati</taxon>
        <taxon>Pseudomonadota</taxon>
        <taxon>Betaproteobacteria</taxon>
        <taxon>Burkholderiales</taxon>
        <taxon>Burkholderiaceae</taxon>
        <taxon>Cupriavidus</taxon>
    </lineage>
</organism>
<evidence type="ECO:0000313" key="4">
    <source>
        <dbReference type="Proteomes" id="UP000255165"/>
    </source>
</evidence>
<gene>
    <name evidence="3" type="ORF">DN412_24805</name>
</gene>
<accession>A0A370NQ15</accession>
<protein>
    <recommendedName>
        <fullName evidence="2">Multidrug resistance protein MdtA-like barrel-sandwich hybrid domain-containing protein</fullName>
    </recommendedName>
</protein>
<comment type="caution">
    <text evidence="3">The sequence shown here is derived from an EMBL/GenBank/DDBJ whole genome shotgun (WGS) entry which is preliminary data.</text>
</comment>
<feature type="domain" description="Multidrug resistance protein MdtA-like barrel-sandwich hybrid" evidence="2">
    <location>
        <begin position="42"/>
        <end position="74"/>
    </location>
</feature>
<dbReference type="Proteomes" id="UP000255165">
    <property type="component" value="Unassembled WGS sequence"/>
</dbReference>